<dbReference type="EnsemblPlants" id="OGLUM11G02460.1">
    <property type="protein sequence ID" value="OGLUM11G02460.1"/>
    <property type="gene ID" value="OGLUM11G02460"/>
</dbReference>
<evidence type="ECO:0000259" key="9">
    <source>
        <dbReference type="SMART" id="SM01144"/>
    </source>
</evidence>
<evidence type="ECO:0000256" key="4">
    <source>
        <dbReference type="ARBA" id="ARBA00022679"/>
    </source>
</evidence>
<dbReference type="InterPro" id="IPR005636">
    <property type="entry name" value="DTW"/>
</dbReference>
<keyword evidence="5" id="KW-0949">S-adenosyl-L-methionine</keyword>
<dbReference type="FunFam" id="3.40.50.2000:FF:000078">
    <property type="entry name" value="Glycosyltransferase"/>
    <property type="match status" value="1"/>
</dbReference>
<keyword evidence="11" id="KW-1185">Reference proteome</keyword>
<dbReference type="GO" id="GO:0008033">
    <property type="term" value="P:tRNA processing"/>
    <property type="evidence" value="ECO:0007669"/>
    <property type="project" value="UniProtKB-KW"/>
</dbReference>
<dbReference type="Pfam" id="PF03942">
    <property type="entry name" value="DTW"/>
    <property type="match status" value="1"/>
</dbReference>
<dbReference type="InterPro" id="IPR002213">
    <property type="entry name" value="UDP_glucos_trans"/>
</dbReference>
<keyword evidence="6" id="KW-0819">tRNA processing</keyword>
<reference evidence="10" key="1">
    <citation type="submission" date="2015-04" db="UniProtKB">
        <authorList>
            <consortium name="EnsemblPlants"/>
        </authorList>
    </citation>
    <scope>IDENTIFICATION</scope>
</reference>
<keyword evidence="3" id="KW-0328">Glycosyltransferase</keyword>
<dbReference type="GO" id="GO:0080043">
    <property type="term" value="F:quercetin 3-O-glucosyltransferase activity"/>
    <property type="evidence" value="ECO:0007669"/>
    <property type="project" value="TreeGrafter"/>
</dbReference>
<comment type="catalytic activity">
    <reaction evidence="7">
        <text>a uridine in tRNA + S-adenosyl-L-methionine = a 3-[(3S)-3-amino-3-carboxypropyl]uridine in tRNA + S-methyl-5'-thioadenosine + H(+)</text>
        <dbReference type="Rhea" id="RHEA:62432"/>
        <dbReference type="Rhea" id="RHEA-COMP:13339"/>
        <dbReference type="Rhea" id="RHEA-COMP:16092"/>
        <dbReference type="ChEBI" id="CHEBI:15378"/>
        <dbReference type="ChEBI" id="CHEBI:17509"/>
        <dbReference type="ChEBI" id="CHEBI:59789"/>
        <dbReference type="ChEBI" id="CHEBI:65315"/>
        <dbReference type="ChEBI" id="CHEBI:82930"/>
        <dbReference type="EC" id="2.5.1.25"/>
    </reaction>
</comment>
<evidence type="ECO:0000313" key="11">
    <source>
        <dbReference type="Proteomes" id="UP000026961"/>
    </source>
</evidence>
<dbReference type="eggNOG" id="KOG1192">
    <property type="taxonomic scope" value="Eukaryota"/>
</dbReference>
<accession>A0A0E0BF70</accession>
<keyword evidence="4" id="KW-0808">Transferase</keyword>
<dbReference type="Gramene" id="OGLUM11G02460.1">
    <property type="protein sequence ID" value="OGLUM11G02460.1"/>
    <property type="gene ID" value="OGLUM11G02460"/>
</dbReference>
<dbReference type="eggNOG" id="KOG4382">
    <property type="taxonomic scope" value="Eukaryota"/>
</dbReference>
<name>A0A0E0BF70_9ORYZ</name>
<dbReference type="EC" id="2.5.1.25" evidence="2"/>
<feature type="domain" description="DTW" evidence="9">
    <location>
        <begin position="509"/>
        <end position="715"/>
    </location>
</feature>
<dbReference type="GO" id="GO:0080044">
    <property type="term" value="F:quercetin 7-O-glucosyltransferase activity"/>
    <property type="evidence" value="ECO:0007669"/>
    <property type="project" value="TreeGrafter"/>
</dbReference>
<evidence type="ECO:0000256" key="3">
    <source>
        <dbReference type="ARBA" id="ARBA00022676"/>
    </source>
</evidence>
<evidence type="ECO:0000256" key="5">
    <source>
        <dbReference type="ARBA" id="ARBA00022691"/>
    </source>
</evidence>
<dbReference type="SMART" id="SM01144">
    <property type="entry name" value="DTW"/>
    <property type="match status" value="1"/>
</dbReference>
<evidence type="ECO:0000256" key="7">
    <source>
        <dbReference type="ARBA" id="ARBA00048718"/>
    </source>
</evidence>
<dbReference type="AlphaFoldDB" id="A0A0E0BF70"/>
<dbReference type="PANTHER" id="PTHR11926">
    <property type="entry name" value="GLUCOSYL/GLUCURONOSYL TRANSFERASES"/>
    <property type="match status" value="1"/>
</dbReference>
<evidence type="ECO:0000256" key="2">
    <source>
        <dbReference type="ARBA" id="ARBA00012386"/>
    </source>
</evidence>
<organism evidence="10">
    <name type="scientific">Oryza glumipatula</name>
    <dbReference type="NCBI Taxonomy" id="40148"/>
    <lineage>
        <taxon>Eukaryota</taxon>
        <taxon>Viridiplantae</taxon>
        <taxon>Streptophyta</taxon>
        <taxon>Embryophyta</taxon>
        <taxon>Tracheophyta</taxon>
        <taxon>Spermatophyta</taxon>
        <taxon>Magnoliopsida</taxon>
        <taxon>Liliopsida</taxon>
        <taxon>Poales</taxon>
        <taxon>Poaceae</taxon>
        <taxon>BOP clade</taxon>
        <taxon>Oryzoideae</taxon>
        <taxon>Oryzeae</taxon>
        <taxon>Oryzinae</taxon>
        <taxon>Oryza</taxon>
    </lineage>
</organism>
<proteinExistence type="inferred from homology"/>
<dbReference type="Proteomes" id="UP000026961">
    <property type="component" value="Chromosome 11"/>
</dbReference>
<comment type="similarity">
    <text evidence="1">Belongs to the UDP-glycosyltransferase family.</text>
</comment>
<dbReference type="Gene3D" id="3.40.50.2000">
    <property type="entry name" value="Glycogen Phosphorylase B"/>
    <property type="match status" value="2"/>
</dbReference>
<dbReference type="HOGENOM" id="CLU_373584_0_0_1"/>
<evidence type="ECO:0000256" key="6">
    <source>
        <dbReference type="ARBA" id="ARBA00022694"/>
    </source>
</evidence>
<dbReference type="GO" id="GO:0016432">
    <property type="term" value="F:tRNA-uridine aminocarboxypropyltransferase activity"/>
    <property type="evidence" value="ECO:0007669"/>
    <property type="project" value="UniProtKB-EC"/>
</dbReference>
<dbReference type="CDD" id="cd03784">
    <property type="entry name" value="GT1_Gtf-like"/>
    <property type="match status" value="1"/>
</dbReference>
<dbReference type="InterPro" id="IPR035595">
    <property type="entry name" value="UDP_glycos_trans_CS"/>
</dbReference>
<dbReference type="PROSITE" id="PS00375">
    <property type="entry name" value="UDPGT"/>
    <property type="match status" value="1"/>
</dbReference>
<feature type="compositionally biased region" description="Basic and acidic residues" evidence="8">
    <location>
        <begin position="731"/>
        <end position="744"/>
    </location>
</feature>
<dbReference type="Pfam" id="PF00201">
    <property type="entry name" value="UDPGT"/>
    <property type="match status" value="1"/>
</dbReference>
<evidence type="ECO:0000256" key="8">
    <source>
        <dbReference type="SAM" id="MobiDB-lite"/>
    </source>
</evidence>
<evidence type="ECO:0000256" key="1">
    <source>
        <dbReference type="ARBA" id="ARBA00009995"/>
    </source>
</evidence>
<evidence type="ECO:0000313" key="10">
    <source>
        <dbReference type="EnsemblPlants" id="OGLUM11G02460.1"/>
    </source>
</evidence>
<feature type="compositionally biased region" description="Basic residues" evidence="8">
    <location>
        <begin position="718"/>
        <end position="730"/>
    </location>
</feature>
<dbReference type="PANTHER" id="PTHR11926:SF1534">
    <property type="entry name" value="GLYCOSYLTRANSFERASE"/>
    <property type="match status" value="1"/>
</dbReference>
<protein>
    <recommendedName>
        <fullName evidence="2">tRNA-uridine aminocarboxypropyltransferase</fullName>
        <ecNumber evidence="2">2.5.1.25</ecNumber>
    </recommendedName>
</protein>
<reference evidence="10" key="2">
    <citation type="submission" date="2018-05" db="EMBL/GenBank/DDBJ databases">
        <title>OgluRS3 (Oryza glumaepatula Reference Sequence Version 3).</title>
        <authorList>
            <person name="Zhang J."/>
            <person name="Kudrna D."/>
            <person name="Lee S."/>
            <person name="Talag J."/>
            <person name="Welchert J."/>
            <person name="Wing R.A."/>
        </authorList>
    </citation>
    <scope>NUCLEOTIDE SEQUENCE [LARGE SCALE GENOMIC DNA]</scope>
</reference>
<dbReference type="SUPFAM" id="SSF53756">
    <property type="entry name" value="UDP-Glycosyltransferase/glycogen phosphorylase"/>
    <property type="match status" value="1"/>
</dbReference>
<sequence>MANAANQHTCDGPQPSPPTHFLIVAYGIQSHINPAQNLAHRLARIDASSVMCTLSIHASAHRRMFSSLITSPDEETTDGIISYVPFSDGFDDISKLSILSGDERARSRCTSFESLSAIVSQLAARGRPVTCIVCTMAMPPVLDVARKNGIPLVVFWNQPATVLAAYYHYYHGYRELFASHASDPSYEVVLPGMQPLCIRSFPSFLVDVTNNKLSNFVVEGFQELFEFMDREKPKVLVNTLNVLEAATLTAVQPCLQEVFTIGHLVAGSAKERIHMFQRDNKNYMEWLDTHPERSVVYISFGSILTYSKRQVDEILHGMQECEWPFLWVVRKDGREEDLSYLVDNIDDHHNGMVIEWCDQLDVLSHPSVGCFVTQCGWNSTLEALELGVPMVAVPNWSDQPTIAYLVEKKWMVGTRVYRDDEGVIVGTELAKSVKIVMGDNEVATKIRERVNSFKHKIHEEAIRGETGQRSLQIFAKTIIESDKGTKIGMDFEPLPSAAGDATADETPPGRAVCSSGCGRPSTVCLCPYLPATPLPTSTTVVVLHHPHALRRNPLSTLPLLARSLSNLRLIPGRRLLPSSGPLIPNPVLLLFPSPGAADLASWCRSTPPAARANPTLLLLDGTWKQAKEMHAASLPFLSSFAVPVSLPVDCGVDGDSMFEGELVVKKAPHKGCVSTMEAVARALRLLEPEGRGAEIEETMVGVLRAMVAFQAEHLQHRPMKPRVKMRKKKDIKREEEMKRDARLE</sequence>
<feature type="region of interest" description="Disordered" evidence="8">
    <location>
        <begin position="718"/>
        <end position="744"/>
    </location>
</feature>